<dbReference type="Proteomes" id="UP001168540">
    <property type="component" value="Unassembled WGS sequence"/>
</dbReference>
<keyword evidence="4" id="KW-1185">Reference proteome</keyword>
<dbReference type="InterPro" id="IPR050272">
    <property type="entry name" value="Isochorismatase-like_hydrls"/>
</dbReference>
<dbReference type="CDD" id="cd01014">
    <property type="entry name" value="nicotinamidase_related"/>
    <property type="match status" value="1"/>
</dbReference>
<evidence type="ECO:0000256" key="1">
    <source>
        <dbReference type="ARBA" id="ARBA00022801"/>
    </source>
</evidence>
<dbReference type="PANTHER" id="PTHR43540">
    <property type="entry name" value="PEROXYUREIDOACRYLATE/UREIDOACRYLATE AMIDOHYDROLASE-RELATED"/>
    <property type="match status" value="1"/>
</dbReference>
<dbReference type="RefSeq" id="WP_289828646.1">
    <property type="nucleotide sequence ID" value="NZ_JAUEDK010000005.1"/>
</dbReference>
<keyword evidence="1 3" id="KW-0378">Hydrolase</keyword>
<comment type="caution">
    <text evidence="3">The sequence shown here is derived from an EMBL/GenBank/DDBJ whole genome shotgun (WGS) entry which is preliminary data.</text>
</comment>
<sequence length="179" mass="19138">MSSALIVIDVQNVLFEPEPRPYEADAVIDRINGLIARARTAKVPVLFVQHESSGTPIEYGSPGWALAAGLDARPDDPVVRKTTPDSFLRTDLAERLAVLGATRLVLCGYATEVCVDTTTRRAAGLGYQLTLAADAHTTHDKTHASAAQIRTHHNATLSAIRSFGVPIQALPAAEIVFDA</sequence>
<gene>
    <name evidence="3" type="ORF">QU481_04260</name>
</gene>
<reference evidence="3" key="1">
    <citation type="submission" date="2023-06" db="EMBL/GenBank/DDBJ databases">
        <authorList>
            <person name="Zhang S."/>
        </authorList>
    </citation>
    <scope>NUCLEOTIDE SEQUENCE</scope>
    <source>
        <strain evidence="3">SG2303</strain>
    </source>
</reference>
<proteinExistence type="predicted"/>
<dbReference type="EC" id="3.-.-.-" evidence="3"/>
<protein>
    <submittedName>
        <fullName evidence="3">Cysteine hydrolase family protein</fullName>
        <ecNumber evidence="3">3.-.-.-</ecNumber>
    </submittedName>
</protein>
<evidence type="ECO:0000259" key="2">
    <source>
        <dbReference type="Pfam" id="PF00857"/>
    </source>
</evidence>
<dbReference type="GO" id="GO:0016787">
    <property type="term" value="F:hydrolase activity"/>
    <property type="evidence" value="ECO:0007669"/>
    <property type="project" value="UniProtKB-KW"/>
</dbReference>
<name>A0ABT7XJY2_9NEIS</name>
<feature type="domain" description="Isochorismatase-like" evidence="2">
    <location>
        <begin position="3"/>
        <end position="148"/>
    </location>
</feature>
<dbReference type="SUPFAM" id="SSF52499">
    <property type="entry name" value="Isochorismatase-like hydrolases"/>
    <property type="match status" value="1"/>
</dbReference>
<organism evidence="3 4">
    <name type="scientific">Crenobacter oryzisoli</name>
    <dbReference type="NCBI Taxonomy" id="3056844"/>
    <lineage>
        <taxon>Bacteria</taxon>
        <taxon>Pseudomonadati</taxon>
        <taxon>Pseudomonadota</taxon>
        <taxon>Betaproteobacteria</taxon>
        <taxon>Neisseriales</taxon>
        <taxon>Neisseriaceae</taxon>
        <taxon>Crenobacter</taxon>
    </lineage>
</organism>
<evidence type="ECO:0000313" key="3">
    <source>
        <dbReference type="EMBL" id="MDN0074100.1"/>
    </source>
</evidence>
<dbReference type="Pfam" id="PF00857">
    <property type="entry name" value="Isochorismatase"/>
    <property type="match status" value="1"/>
</dbReference>
<dbReference type="EMBL" id="JAUEDK010000005">
    <property type="protein sequence ID" value="MDN0074100.1"/>
    <property type="molecule type" value="Genomic_DNA"/>
</dbReference>
<evidence type="ECO:0000313" key="4">
    <source>
        <dbReference type="Proteomes" id="UP001168540"/>
    </source>
</evidence>
<dbReference type="InterPro" id="IPR000868">
    <property type="entry name" value="Isochorismatase-like_dom"/>
</dbReference>
<dbReference type="Gene3D" id="3.40.50.850">
    <property type="entry name" value="Isochorismatase-like"/>
    <property type="match status" value="1"/>
</dbReference>
<dbReference type="InterPro" id="IPR036380">
    <property type="entry name" value="Isochorismatase-like_sf"/>
</dbReference>
<accession>A0ABT7XJY2</accession>